<dbReference type="Gene3D" id="1.10.3450.10">
    <property type="entry name" value="TTHA0068-like"/>
    <property type="match status" value="1"/>
</dbReference>
<dbReference type="Pfam" id="PF03745">
    <property type="entry name" value="DUF309"/>
    <property type="match status" value="1"/>
</dbReference>
<dbReference type="EMBL" id="VTEH01000003">
    <property type="protein sequence ID" value="TYR76402.1"/>
    <property type="molecule type" value="Genomic_DNA"/>
</dbReference>
<dbReference type="SUPFAM" id="SSF140663">
    <property type="entry name" value="TTHA0068-like"/>
    <property type="match status" value="1"/>
</dbReference>
<dbReference type="Proteomes" id="UP000323317">
    <property type="component" value="Unassembled WGS sequence"/>
</dbReference>
<dbReference type="PANTHER" id="PTHR34796:SF1">
    <property type="entry name" value="EXPRESSED PROTEIN"/>
    <property type="match status" value="1"/>
</dbReference>
<accession>A0A5D4KGN0</accession>
<dbReference type="RefSeq" id="WP_148945904.1">
    <property type="nucleotide sequence ID" value="NZ_VTEH01000003.1"/>
</dbReference>
<dbReference type="InterPro" id="IPR023203">
    <property type="entry name" value="TTHA0068_sf"/>
</dbReference>
<sequence>MSYPNDYLDFLIHFHCDRDYFECHEVLEEYWKETDPGNRESVWVGLIQIAVGFYHYRRKNRSGAVRILRKGTNILKQHPDSLKSLGIDFDKLLPLLEETLKNIVSGIDYQSINLPLNEELTQLCEQECRKIGKLDVIPDSIIHRHSLRDRSDVIKMRSDALLNRQKQKD</sequence>
<name>A0A5D4KGN0_9BACI</name>
<gene>
    <name evidence="1" type="ORF">FZC79_05830</name>
</gene>
<dbReference type="InterPro" id="IPR005500">
    <property type="entry name" value="DUF309"/>
</dbReference>
<comment type="caution">
    <text evidence="1">The sequence shown here is derived from an EMBL/GenBank/DDBJ whole genome shotgun (WGS) entry which is preliminary data.</text>
</comment>
<proteinExistence type="predicted"/>
<evidence type="ECO:0000313" key="2">
    <source>
        <dbReference type="Proteomes" id="UP000323317"/>
    </source>
</evidence>
<dbReference type="PANTHER" id="PTHR34796">
    <property type="entry name" value="EXPRESSED PROTEIN"/>
    <property type="match status" value="1"/>
</dbReference>
<evidence type="ECO:0000313" key="1">
    <source>
        <dbReference type="EMBL" id="TYR76402.1"/>
    </source>
</evidence>
<organism evidence="1 2">
    <name type="scientific">Rossellomorea vietnamensis</name>
    <dbReference type="NCBI Taxonomy" id="218284"/>
    <lineage>
        <taxon>Bacteria</taxon>
        <taxon>Bacillati</taxon>
        <taxon>Bacillota</taxon>
        <taxon>Bacilli</taxon>
        <taxon>Bacillales</taxon>
        <taxon>Bacillaceae</taxon>
        <taxon>Rossellomorea</taxon>
    </lineage>
</organism>
<protein>
    <submittedName>
        <fullName evidence="1">DUF309 domain-containing protein</fullName>
    </submittedName>
</protein>
<reference evidence="1 2" key="1">
    <citation type="submission" date="2019-08" db="EMBL/GenBank/DDBJ databases">
        <title>Bacillus genomes from the desert of Cuatro Cienegas, Coahuila.</title>
        <authorList>
            <person name="Olmedo-Alvarez G."/>
        </authorList>
    </citation>
    <scope>NUCLEOTIDE SEQUENCE [LARGE SCALE GENOMIC DNA]</scope>
    <source>
        <strain evidence="1 2">CH40_1T</strain>
    </source>
</reference>
<dbReference type="AlphaFoldDB" id="A0A5D4KGN0"/>